<organism evidence="2 3">
    <name type="scientific">Anoxybacillus andreesenii</name>
    <dbReference type="NCBI Taxonomy" id="1325932"/>
    <lineage>
        <taxon>Bacteria</taxon>
        <taxon>Bacillati</taxon>
        <taxon>Bacillota</taxon>
        <taxon>Bacilli</taxon>
        <taxon>Bacillales</taxon>
        <taxon>Anoxybacillaceae</taxon>
        <taxon>Anoxybacillus</taxon>
    </lineage>
</organism>
<dbReference type="Proteomes" id="UP001231362">
    <property type="component" value="Unassembled WGS sequence"/>
</dbReference>
<dbReference type="InterPro" id="IPR046229">
    <property type="entry name" value="TnpC-like"/>
</dbReference>
<dbReference type="RefSeq" id="WP_075981804.1">
    <property type="nucleotide sequence ID" value="NZ_JAUSTU010000060.1"/>
</dbReference>
<dbReference type="SUPFAM" id="SSF46689">
    <property type="entry name" value="Homeodomain-like"/>
    <property type="match status" value="1"/>
</dbReference>
<keyword evidence="3" id="KW-1185">Reference proteome</keyword>
<dbReference type="EMBL" id="JAUSTU010000060">
    <property type="protein sequence ID" value="MDQ0158020.1"/>
    <property type="molecule type" value="Genomic_DNA"/>
</dbReference>
<protein>
    <submittedName>
        <fullName evidence="2">Thiamine pyrophosphate-dependent acetolactate synthase large subunit-like protein</fullName>
    </submittedName>
</protein>
<accession>A0ABT9VAM5</accession>
<evidence type="ECO:0000313" key="3">
    <source>
        <dbReference type="Proteomes" id="UP001231362"/>
    </source>
</evidence>
<keyword evidence="1" id="KW-0175">Coiled coil</keyword>
<sequence>MAKFDREKQLSQLHEKRKQETKIKVEEAIKRLTRTSKAINFNSVAKEAGVSKATLYNHSELKERINFLRNQQEKAFVDSRIKRDENNQNAVIASLKRRIEKLEKKNKELEKENKQLRDKENEKLTEYFKNI</sequence>
<comment type="caution">
    <text evidence="2">The sequence shown here is derived from an EMBL/GenBank/DDBJ whole genome shotgun (WGS) entry which is preliminary data.</text>
</comment>
<evidence type="ECO:0000256" key="1">
    <source>
        <dbReference type="SAM" id="Coils"/>
    </source>
</evidence>
<proteinExistence type="predicted"/>
<reference evidence="2 3" key="1">
    <citation type="submission" date="2023-07" db="EMBL/GenBank/DDBJ databases">
        <title>Genomic Encyclopedia of Type Strains, Phase IV (KMG-IV): sequencing the most valuable type-strain genomes for metagenomic binning, comparative biology and taxonomic classification.</title>
        <authorList>
            <person name="Goeker M."/>
        </authorList>
    </citation>
    <scope>NUCLEOTIDE SEQUENCE [LARGE SCALE GENOMIC DNA]</scope>
    <source>
        <strain evidence="2 3">DSM 23948</strain>
    </source>
</reference>
<dbReference type="InterPro" id="IPR009057">
    <property type="entry name" value="Homeodomain-like_sf"/>
</dbReference>
<name>A0ABT9VAM5_9BACL</name>
<gene>
    <name evidence="2" type="ORF">J2S07_004409</name>
</gene>
<feature type="coiled-coil region" evidence="1">
    <location>
        <begin position="85"/>
        <end position="126"/>
    </location>
</feature>
<evidence type="ECO:0000313" key="2">
    <source>
        <dbReference type="EMBL" id="MDQ0158020.1"/>
    </source>
</evidence>
<dbReference type="Pfam" id="PF19776">
    <property type="entry name" value="DUF6262"/>
    <property type="match status" value="1"/>
</dbReference>